<gene>
    <name evidence="1" type="ORF">J8H85_10200</name>
</gene>
<reference evidence="1 2" key="1">
    <citation type="submission" date="2021-04" db="EMBL/GenBank/DDBJ databases">
        <title>Mariniflexile gromovii gen. nov., sp. nov., a gliding bacterium isolated from the sea urchin Strongylocentrotus intermedius.</title>
        <authorList>
            <person name="Ko S."/>
            <person name="Le V."/>
            <person name="Ahn C.-Y."/>
            <person name="Oh H.-M."/>
        </authorList>
    </citation>
    <scope>NUCLEOTIDE SEQUENCE [LARGE SCALE GENOMIC DNA]</scope>
    <source>
        <strain evidence="1 2">KCTC 12570</strain>
    </source>
</reference>
<proteinExistence type="predicted"/>
<keyword evidence="2" id="KW-1185">Reference proteome</keyword>
<evidence type="ECO:0000313" key="2">
    <source>
        <dbReference type="Proteomes" id="UP000670776"/>
    </source>
</evidence>
<protein>
    <recommendedName>
        <fullName evidence="3">Tetratricopeptide repeat protein</fullName>
    </recommendedName>
</protein>
<name>A0ABS4BUE0_9FLAO</name>
<dbReference type="RefSeq" id="WP_209655097.1">
    <property type="nucleotide sequence ID" value="NZ_JAGJCB010000008.1"/>
</dbReference>
<evidence type="ECO:0000313" key="1">
    <source>
        <dbReference type="EMBL" id="MBP0904200.1"/>
    </source>
</evidence>
<sequence length="141" mass="16552">MKIKFIIALVLLLTPVISIAQKKIKTSIFQDENSATTEIKLKTAKSNLDNAFEAYNENKLEKAKYFIDQSQRQDVKLGDFYFLLGAYMYRTKEFKAANRYWKISHKEGGCWECKELLDNIENDKIIEKLINEKVINYLNEK</sequence>
<dbReference type="Proteomes" id="UP000670776">
    <property type="component" value="Unassembled WGS sequence"/>
</dbReference>
<organism evidence="1 2">
    <name type="scientific">Mariniflexile gromovii</name>
    <dbReference type="NCBI Taxonomy" id="362523"/>
    <lineage>
        <taxon>Bacteria</taxon>
        <taxon>Pseudomonadati</taxon>
        <taxon>Bacteroidota</taxon>
        <taxon>Flavobacteriia</taxon>
        <taxon>Flavobacteriales</taxon>
        <taxon>Flavobacteriaceae</taxon>
        <taxon>Mariniflexile</taxon>
    </lineage>
</organism>
<evidence type="ECO:0008006" key="3">
    <source>
        <dbReference type="Google" id="ProtNLM"/>
    </source>
</evidence>
<dbReference type="EMBL" id="JAGJCB010000008">
    <property type="protein sequence ID" value="MBP0904200.1"/>
    <property type="molecule type" value="Genomic_DNA"/>
</dbReference>
<accession>A0ABS4BUE0</accession>
<comment type="caution">
    <text evidence="1">The sequence shown here is derived from an EMBL/GenBank/DDBJ whole genome shotgun (WGS) entry which is preliminary data.</text>
</comment>